<dbReference type="Proteomes" id="UP001202180">
    <property type="component" value="Unassembled WGS sequence"/>
</dbReference>
<comment type="subcellular location">
    <subcellularLocation>
        <location evidence="8">Cytoplasm</location>
    </subcellularLocation>
</comment>
<dbReference type="EC" id="2.7.7.77" evidence="8"/>
<protein>
    <recommendedName>
        <fullName evidence="8">Probable molybdenum cofactor guanylyltransferase</fullName>
        <shortName evidence="8">MoCo guanylyltransferase</shortName>
        <ecNumber evidence="8">2.7.7.77</ecNumber>
    </recommendedName>
    <alternativeName>
        <fullName evidence="8">GTP:molybdopterin guanylyltransferase</fullName>
    </alternativeName>
    <alternativeName>
        <fullName evidence="8">Mo-MPT guanylyltransferase</fullName>
    </alternativeName>
    <alternativeName>
        <fullName evidence="8">Molybdopterin guanylyltransferase</fullName>
    </alternativeName>
    <alternativeName>
        <fullName evidence="8">Molybdopterin-guanine dinucleotide synthase</fullName>
        <shortName evidence="8">MGD synthase</shortName>
    </alternativeName>
</protein>
<evidence type="ECO:0000256" key="4">
    <source>
        <dbReference type="ARBA" id="ARBA00022741"/>
    </source>
</evidence>
<evidence type="ECO:0000256" key="1">
    <source>
        <dbReference type="ARBA" id="ARBA00022490"/>
    </source>
</evidence>
<dbReference type="Pfam" id="PF12804">
    <property type="entry name" value="NTP_transf_3"/>
    <property type="match status" value="1"/>
</dbReference>
<keyword evidence="1 8" id="KW-0963">Cytoplasm</keyword>
<organism evidence="10 11">
    <name type="scientific">Spirosoma liriopis</name>
    <dbReference type="NCBI Taxonomy" id="2937440"/>
    <lineage>
        <taxon>Bacteria</taxon>
        <taxon>Pseudomonadati</taxon>
        <taxon>Bacteroidota</taxon>
        <taxon>Cytophagia</taxon>
        <taxon>Cytophagales</taxon>
        <taxon>Cytophagaceae</taxon>
        <taxon>Spirosoma</taxon>
    </lineage>
</organism>
<dbReference type="SUPFAM" id="SSF53448">
    <property type="entry name" value="Nucleotide-diphospho-sugar transferases"/>
    <property type="match status" value="1"/>
</dbReference>
<keyword evidence="6 8" id="KW-0342">GTP-binding</keyword>
<comment type="function">
    <text evidence="8">Transfers a GMP moiety from GTP to Mo-molybdopterin (Mo-MPT) cofactor (Moco or molybdenum cofactor) to form Mo-molybdopterin guanine dinucleotide (Mo-MGD) cofactor.</text>
</comment>
<dbReference type="InterPro" id="IPR025877">
    <property type="entry name" value="MobA-like_NTP_Trfase"/>
</dbReference>
<keyword evidence="2 8" id="KW-0808">Transferase</keyword>
<comment type="caution">
    <text evidence="8">Lacks conserved residue(s) required for the propagation of feature annotation.</text>
</comment>
<dbReference type="GO" id="GO:0016740">
    <property type="term" value="F:transferase activity"/>
    <property type="evidence" value="ECO:0007669"/>
    <property type="project" value="UniProtKB-KW"/>
</dbReference>
<evidence type="ECO:0000313" key="11">
    <source>
        <dbReference type="Proteomes" id="UP001202180"/>
    </source>
</evidence>
<feature type="binding site" evidence="8">
    <location>
        <position position="108"/>
    </location>
    <ligand>
        <name>Mg(2+)</name>
        <dbReference type="ChEBI" id="CHEBI:18420"/>
    </ligand>
</feature>
<comment type="catalytic activity">
    <reaction evidence="8">
        <text>Mo-molybdopterin + GTP + H(+) = Mo-molybdopterin guanine dinucleotide + diphosphate</text>
        <dbReference type="Rhea" id="RHEA:34243"/>
        <dbReference type="ChEBI" id="CHEBI:15378"/>
        <dbReference type="ChEBI" id="CHEBI:33019"/>
        <dbReference type="ChEBI" id="CHEBI:37565"/>
        <dbReference type="ChEBI" id="CHEBI:71302"/>
        <dbReference type="ChEBI" id="CHEBI:71310"/>
        <dbReference type="EC" id="2.7.7.77"/>
    </reaction>
</comment>
<evidence type="ECO:0000256" key="6">
    <source>
        <dbReference type="ARBA" id="ARBA00023134"/>
    </source>
</evidence>
<evidence type="ECO:0000313" key="10">
    <source>
        <dbReference type="EMBL" id="MCK8493045.1"/>
    </source>
</evidence>
<feature type="binding site" evidence="8">
    <location>
        <begin position="19"/>
        <end position="21"/>
    </location>
    <ligand>
        <name>GTP</name>
        <dbReference type="ChEBI" id="CHEBI:37565"/>
    </ligand>
</feature>
<dbReference type="CDD" id="cd02503">
    <property type="entry name" value="MobA"/>
    <property type="match status" value="1"/>
</dbReference>
<evidence type="ECO:0000256" key="5">
    <source>
        <dbReference type="ARBA" id="ARBA00022842"/>
    </source>
</evidence>
<sequence length="203" mass="22281">MESETSNVRNAVVLNGLVLIGGRSTRMGRDKSLLTYHEKNQREHMTDLLSPYCDTVFWSVNKQQALELADSGQPLIVDAIDNLVGPLNGIMSAFKTQPGAAWLVVACDMPLLTSRTFDALLAGRNSAKPATAFYDSDGRFPEPLLALWEPSVWPLLQEAVAAGRYSPRQMLMLTDAHLLTPPDVQELLNINDPVAQVALKHQG</sequence>
<name>A0ABT0HM57_9BACT</name>
<keyword evidence="7 8" id="KW-0501">Molybdenum cofactor biosynthesis</keyword>
<comment type="cofactor">
    <cofactor evidence="8">
        <name>Mg(2+)</name>
        <dbReference type="ChEBI" id="CHEBI:18420"/>
    </cofactor>
</comment>
<evidence type="ECO:0000259" key="9">
    <source>
        <dbReference type="Pfam" id="PF12804"/>
    </source>
</evidence>
<dbReference type="Gene3D" id="3.90.550.10">
    <property type="entry name" value="Spore Coat Polysaccharide Biosynthesis Protein SpsA, Chain A"/>
    <property type="match status" value="1"/>
</dbReference>
<feature type="domain" description="MobA-like NTP transferase" evidence="9">
    <location>
        <begin position="16"/>
        <end position="169"/>
    </location>
</feature>
<dbReference type="InterPro" id="IPR013482">
    <property type="entry name" value="Molybde_CF_guanTrfase"/>
</dbReference>
<feature type="binding site" evidence="8">
    <location>
        <position position="78"/>
    </location>
    <ligand>
        <name>GTP</name>
        <dbReference type="ChEBI" id="CHEBI:37565"/>
    </ligand>
</feature>
<keyword evidence="11" id="KW-1185">Reference proteome</keyword>
<dbReference type="RefSeq" id="WP_248477627.1">
    <property type="nucleotide sequence ID" value="NZ_JALPRF010000002.1"/>
</dbReference>
<dbReference type="EMBL" id="JALPRF010000002">
    <property type="protein sequence ID" value="MCK8493045.1"/>
    <property type="molecule type" value="Genomic_DNA"/>
</dbReference>
<dbReference type="InterPro" id="IPR029044">
    <property type="entry name" value="Nucleotide-diphossugar_trans"/>
</dbReference>
<evidence type="ECO:0000256" key="8">
    <source>
        <dbReference type="HAMAP-Rule" id="MF_00316"/>
    </source>
</evidence>
<dbReference type="HAMAP" id="MF_00316">
    <property type="entry name" value="MobA"/>
    <property type="match status" value="1"/>
</dbReference>
<gene>
    <name evidence="8" type="primary">mobA</name>
    <name evidence="10" type="ORF">M0L20_14345</name>
</gene>
<dbReference type="PANTHER" id="PTHR19136:SF81">
    <property type="entry name" value="MOLYBDENUM COFACTOR GUANYLYLTRANSFERASE"/>
    <property type="match status" value="1"/>
</dbReference>
<evidence type="ECO:0000256" key="2">
    <source>
        <dbReference type="ARBA" id="ARBA00022679"/>
    </source>
</evidence>
<comment type="caution">
    <text evidence="10">The sequence shown here is derived from an EMBL/GenBank/DDBJ whole genome shotgun (WGS) entry which is preliminary data.</text>
</comment>
<reference evidence="10 11" key="1">
    <citation type="submission" date="2022-04" db="EMBL/GenBank/DDBJ databases">
        <title>Spirosoma sp. strain RP8 genome sequencing and assembly.</title>
        <authorList>
            <person name="Jung Y."/>
        </authorList>
    </citation>
    <scope>NUCLEOTIDE SEQUENCE [LARGE SCALE GENOMIC DNA]</scope>
    <source>
        <strain evidence="10 11">RP8</strain>
    </source>
</reference>
<keyword evidence="3 8" id="KW-0479">Metal-binding</keyword>
<feature type="binding site" evidence="8">
    <location>
        <position position="108"/>
    </location>
    <ligand>
        <name>GTP</name>
        <dbReference type="ChEBI" id="CHEBI:37565"/>
    </ligand>
</feature>
<comment type="domain">
    <text evidence="8">The N-terminal domain determines nucleotide recognition and specific binding, while the C-terminal domain determines the specific binding to the target protein.</text>
</comment>
<keyword evidence="4 8" id="KW-0547">Nucleotide-binding</keyword>
<comment type="similarity">
    <text evidence="8">Belongs to the MobA family.</text>
</comment>
<proteinExistence type="inferred from homology"/>
<dbReference type="PANTHER" id="PTHR19136">
    <property type="entry name" value="MOLYBDENUM COFACTOR GUANYLYLTRANSFERASE"/>
    <property type="match status" value="1"/>
</dbReference>
<feature type="binding site" evidence="8">
    <location>
        <position position="31"/>
    </location>
    <ligand>
        <name>GTP</name>
        <dbReference type="ChEBI" id="CHEBI:37565"/>
    </ligand>
</feature>
<evidence type="ECO:0000256" key="3">
    <source>
        <dbReference type="ARBA" id="ARBA00022723"/>
    </source>
</evidence>
<keyword evidence="5 8" id="KW-0460">Magnesium</keyword>
<accession>A0ABT0HM57</accession>
<evidence type="ECO:0000256" key="7">
    <source>
        <dbReference type="ARBA" id="ARBA00023150"/>
    </source>
</evidence>